<feature type="region of interest" description="Disordered" evidence="2">
    <location>
        <begin position="315"/>
        <end position="339"/>
    </location>
</feature>
<comment type="caution">
    <text evidence="3">The sequence shown here is derived from an EMBL/GenBank/DDBJ whole genome shotgun (WGS) entry which is preliminary data.</text>
</comment>
<feature type="region of interest" description="Disordered" evidence="2">
    <location>
        <begin position="33"/>
        <end position="53"/>
    </location>
</feature>
<proteinExistence type="predicted"/>
<evidence type="ECO:0000313" key="4">
    <source>
        <dbReference type="Proteomes" id="UP000016801"/>
    </source>
</evidence>
<organism evidence="3 4">
    <name type="scientific">Claviceps purpurea (strain 20.1)</name>
    <name type="common">Ergot fungus</name>
    <name type="synonym">Sphacelia segetum</name>
    <dbReference type="NCBI Taxonomy" id="1111077"/>
    <lineage>
        <taxon>Eukaryota</taxon>
        <taxon>Fungi</taxon>
        <taxon>Dikarya</taxon>
        <taxon>Ascomycota</taxon>
        <taxon>Pezizomycotina</taxon>
        <taxon>Sordariomycetes</taxon>
        <taxon>Hypocreomycetidae</taxon>
        <taxon>Hypocreales</taxon>
        <taxon>Clavicipitaceae</taxon>
        <taxon>Claviceps</taxon>
    </lineage>
</organism>
<evidence type="ECO:0000256" key="1">
    <source>
        <dbReference type="SAM" id="Coils"/>
    </source>
</evidence>
<accession>M1VYL5</accession>
<dbReference type="EMBL" id="CAGA01000004">
    <property type="protein sequence ID" value="CCE27351.1"/>
    <property type="molecule type" value="Genomic_DNA"/>
</dbReference>
<keyword evidence="1" id="KW-0175">Coiled coil</keyword>
<dbReference type="PhylomeDB" id="M1VYL5"/>
<sequence length="431" mass="48454">MDLETDPSHALRTDPVHASPLNYLVSVRAANTTASPDTANEQHNNYTAPNTETTTKDKHITSLHQELSLLKQTLTHLTQTTSQTASFWQTKHRTLHQQFLHTDTQLRVLTAEAATQTTQITALQQDRNQLRREAVERDAEMDRLRGQVRDMKTFVSMSTRTEGQVSDGVFGEGMGRLGMGVQGWVVRYFRRRGLVDFDCLDATTLAELKRLAPTYEHHHHAPGAKVHLLQSIVSRILVEMVFDTYFPGLSDEQVQRFHQMEETLSQLVRSEESINHWRASTLALLRRDAIQNLQDETDVHIEEVTLRTKRILDAITTDGPGSTPSASDSSHPSTRDSSLRSLVTDAVDLAQLLVAQKAVLRVNMPEVSPHQPALFDPDTMEDVSGEDEDEEALASREIWCVVFPGLIKHGDEKGGHMELRNVIAKARVLVR</sequence>
<keyword evidence="4" id="KW-1185">Reference proteome</keyword>
<feature type="coiled-coil region" evidence="1">
    <location>
        <begin position="113"/>
        <end position="147"/>
    </location>
</feature>
<feature type="compositionally biased region" description="Low complexity" evidence="2">
    <location>
        <begin position="322"/>
        <end position="332"/>
    </location>
</feature>
<dbReference type="OrthoDB" id="5328813at2759"/>
<dbReference type="STRING" id="1111077.M1VYL5"/>
<gene>
    <name evidence="3" type="ORF">CPUR_00825</name>
</gene>
<evidence type="ECO:0000256" key="2">
    <source>
        <dbReference type="SAM" id="MobiDB-lite"/>
    </source>
</evidence>
<protein>
    <submittedName>
        <fullName evidence="3">Uncharacterized protein</fullName>
    </submittedName>
</protein>
<dbReference type="VEuPathDB" id="FungiDB:CPUR_00825"/>
<dbReference type="HOGENOM" id="CLU_019744_2_0_1"/>
<evidence type="ECO:0000313" key="3">
    <source>
        <dbReference type="EMBL" id="CCE27351.1"/>
    </source>
</evidence>
<dbReference type="eggNOG" id="ENOG502S9Q7">
    <property type="taxonomic scope" value="Eukaryota"/>
</dbReference>
<reference evidence="3 4" key="1">
    <citation type="journal article" date="2013" name="PLoS Genet.">
        <title>Plant-symbiotic fungi as chemical engineers: Multi-genome analysis of the Clavicipitaceae reveals dynamics of alkaloid loci.</title>
        <authorList>
            <person name="Schardl C.L."/>
            <person name="Young C.A."/>
            <person name="Hesse U."/>
            <person name="Amyotte S.G."/>
            <person name="Andreeva K."/>
            <person name="Calie P.J."/>
            <person name="Fleetwood D.J."/>
            <person name="Haws D.C."/>
            <person name="Moore N."/>
            <person name="Oeser B."/>
            <person name="Panaccione D.G."/>
            <person name="Schweri K.K."/>
            <person name="Voisey C.R."/>
            <person name="Farman M.L."/>
            <person name="Jaromczyk J.W."/>
            <person name="Roe B.A."/>
            <person name="O'Sullivan D.M."/>
            <person name="Scott B."/>
            <person name="Tudzynski P."/>
            <person name="An Z."/>
            <person name="Arnaoudova E.G."/>
            <person name="Bullock C.T."/>
            <person name="Charlton N.D."/>
            <person name="Chen L."/>
            <person name="Cox M."/>
            <person name="Dinkins R.D."/>
            <person name="Florea S."/>
            <person name="Glenn A.E."/>
            <person name="Gordon A."/>
            <person name="Gueldener U."/>
            <person name="Harris D.R."/>
            <person name="Hollin W."/>
            <person name="Jaromczyk J."/>
            <person name="Johnson R.D."/>
            <person name="Khan A.K."/>
            <person name="Leistner E."/>
            <person name="Leuchtmann A."/>
            <person name="Li C."/>
            <person name="Liu J."/>
            <person name="Liu J."/>
            <person name="Liu M."/>
            <person name="Mace W."/>
            <person name="Machado C."/>
            <person name="Nagabhyru P."/>
            <person name="Pan J."/>
            <person name="Schmid J."/>
            <person name="Sugawara K."/>
            <person name="Steiner U."/>
            <person name="Takach J.E."/>
            <person name="Tanaka E."/>
            <person name="Webb J.S."/>
            <person name="Wilson E.V."/>
            <person name="Wiseman J.L."/>
            <person name="Yoshida R."/>
            <person name="Zeng Z."/>
        </authorList>
    </citation>
    <scope>NUCLEOTIDE SEQUENCE [LARGE SCALE GENOMIC DNA]</scope>
    <source>
        <strain evidence="3 4">20.1</strain>
    </source>
</reference>
<name>M1VYL5_CLAP2</name>
<dbReference type="Proteomes" id="UP000016801">
    <property type="component" value="Unassembled WGS sequence"/>
</dbReference>
<dbReference type="AlphaFoldDB" id="M1VYL5"/>